<dbReference type="KEGG" id="afx:JZ786_08935"/>
<accession>A0A9X7W1J1</accession>
<organism evidence="1 2">
    <name type="scientific">Alicyclobacillus mengziensis</name>
    <dbReference type="NCBI Taxonomy" id="2931921"/>
    <lineage>
        <taxon>Bacteria</taxon>
        <taxon>Bacillati</taxon>
        <taxon>Bacillota</taxon>
        <taxon>Bacilli</taxon>
        <taxon>Bacillales</taxon>
        <taxon>Alicyclobacillaceae</taxon>
        <taxon>Alicyclobacillus</taxon>
    </lineage>
</organism>
<proteinExistence type="predicted"/>
<dbReference type="InterPro" id="IPR014934">
    <property type="entry name" value="DUF1806"/>
</dbReference>
<dbReference type="InterPro" id="IPR036492">
    <property type="entry name" value="YojF_sf"/>
</dbReference>
<dbReference type="RefSeq" id="WP_206658345.1">
    <property type="nucleotide sequence ID" value="NZ_CP071182.1"/>
</dbReference>
<keyword evidence="2" id="KW-1185">Reference proteome</keyword>
<name>A0A9X7W1J1_9BACL</name>
<reference evidence="1 2" key="1">
    <citation type="submission" date="2021-02" db="EMBL/GenBank/DDBJ databases">
        <title>Alicyclobacillus curvatus sp. nov. and Alicyclobacillus mengziensis sp. nov., two acidophilic bacteria isolated from acid mine drainage.</title>
        <authorList>
            <person name="Huang Y."/>
        </authorList>
    </citation>
    <scope>NUCLEOTIDE SEQUENCE [LARGE SCALE GENOMIC DNA]</scope>
    <source>
        <strain evidence="1 2">S30H14</strain>
    </source>
</reference>
<evidence type="ECO:0000313" key="1">
    <source>
        <dbReference type="EMBL" id="QSO49031.1"/>
    </source>
</evidence>
<dbReference type="SUPFAM" id="SSF89442">
    <property type="entry name" value="Hypothetical protein YojF"/>
    <property type="match status" value="1"/>
</dbReference>
<dbReference type="Proteomes" id="UP000663505">
    <property type="component" value="Chromosome"/>
</dbReference>
<protein>
    <submittedName>
        <fullName evidence="1">DUF1806 family protein</fullName>
    </submittedName>
</protein>
<sequence>MEPLQPDVVRRHAILLMEREAYVHFEVNPGGYWRNGKTVLKAVHVKGDGPYRAFFQFVSHSSGSEQGLIQVNDLTHMELGDGYLILTGYDDKGRIAQTIEVSLSPFAV</sequence>
<dbReference type="Pfam" id="PF08830">
    <property type="entry name" value="DUF1806"/>
    <property type="match status" value="1"/>
</dbReference>
<dbReference type="Gene3D" id="2.70.180.10">
    <property type="entry name" value="Hypothetical protein YojF"/>
    <property type="match status" value="1"/>
</dbReference>
<dbReference type="AlphaFoldDB" id="A0A9X7W1J1"/>
<gene>
    <name evidence="1" type="ORF">JZ786_08935</name>
</gene>
<evidence type="ECO:0000313" key="2">
    <source>
        <dbReference type="Proteomes" id="UP000663505"/>
    </source>
</evidence>
<dbReference type="EMBL" id="CP071182">
    <property type="protein sequence ID" value="QSO49031.1"/>
    <property type="molecule type" value="Genomic_DNA"/>
</dbReference>